<dbReference type="GO" id="GO:0016740">
    <property type="term" value="F:transferase activity"/>
    <property type="evidence" value="ECO:0007669"/>
    <property type="project" value="UniProtKB-KW"/>
</dbReference>
<dbReference type="EMBL" id="JAHXCT010000006">
    <property type="protein sequence ID" value="MBW4769770.1"/>
    <property type="molecule type" value="Genomic_DNA"/>
</dbReference>
<proteinExistence type="predicted"/>
<gene>
    <name evidence="2" type="ORF">KZO38_08370</name>
</gene>
<name>A0ABS6YE04_9BACT</name>
<comment type="caution">
    <text evidence="2">The sequence shown here is derived from an EMBL/GenBank/DDBJ whole genome shotgun (WGS) entry which is preliminary data.</text>
</comment>
<dbReference type="PANTHER" id="PTHR32385">
    <property type="entry name" value="MANNOSYL PHOSPHORYLINOSITOL CERAMIDE SYNTHASE"/>
    <property type="match status" value="1"/>
</dbReference>
<accession>A0ABS6YE04</accession>
<dbReference type="InterPro" id="IPR051706">
    <property type="entry name" value="Glycosyltransferase_domain"/>
</dbReference>
<keyword evidence="1 2" id="KW-0808">Transferase</keyword>
<reference evidence="2 3" key="1">
    <citation type="submission" date="2021-07" db="EMBL/GenBank/DDBJ databases">
        <title>Genomic diversity and antimicrobial resistance of Prevotella spp. isolated from chronic lung disease airways.</title>
        <authorList>
            <person name="Webb K.A."/>
            <person name="Olagoke O.S."/>
            <person name="Baird T."/>
            <person name="Neill J."/>
            <person name="Pham A."/>
            <person name="Wells T.J."/>
            <person name="Ramsay K.A."/>
            <person name="Bell S.C."/>
            <person name="Sarovich D.S."/>
            <person name="Price E.P."/>
        </authorList>
    </citation>
    <scope>NUCLEOTIDE SEQUENCE [LARGE SCALE GENOMIC DNA]</scope>
    <source>
        <strain evidence="2 3">SCHI0011.S.12</strain>
    </source>
</reference>
<keyword evidence="3" id="KW-1185">Reference proteome</keyword>
<evidence type="ECO:0000256" key="1">
    <source>
        <dbReference type="ARBA" id="ARBA00022679"/>
    </source>
</evidence>
<dbReference type="Pfam" id="PF04488">
    <property type="entry name" value="Gly_transf_sug"/>
    <property type="match status" value="1"/>
</dbReference>
<dbReference type="InterPro" id="IPR007577">
    <property type="entry name" value="GlycoTrfase_DXD_sugar-bd_CS"/>
</dbReference>
<protein>
    <submittedName>
        <fullName evidence="2">Glycosyl transferase</fullName>
    </submittedName>
</protein>
<dbReference type="PANTHER" id="PTHR32385:SF15">
    <property type="entry name" value="INOSITOL PHOSPHOCERAMIDE MANNOSYLTRANSFERASE 1"/>
    <property type="match status" value="1"/>
</dbReference>
<sequence>MIPKIIHYCWFGGNPLPALAVKCIESWKKYLPDYEIKEWNEDNFDVYSNQYTTEAYQAKKYAYVSDYARFLALYNEGGLYFDTDVEIIKPLDDIIAKGPFMGCEKDGDGAEGYPEVNPGIVLASTPQHPLIKEIVDLYNNLSFIKENPGSSTGEYKTVVNYTSEILIKHGLTTASEIQEVDDITIYPKEYFNPLEHINQLKITDNTRTIHHYAGTWISGKDKFKKKIVKLLGPKLYNIILKLKK</sequence>
<dbReference type="Proteomes" id="UP000788426">
    <property type="component" value="Unassembled WGS sequence"/>
</dbReference>
<evidence type="ECO:0000313" key="3">
    <source>
        <dbReference type="Proteomes" id="UP000788426"/>
    </source>
</evidence>
<organism evidence="2 3">
    <name type="scientific">Hoylesella nanceiensis</name>
    <dbReference type="NCBI Taxonomy" id="425941"/>
    <lineage>
        <taxon>Bacteria</taxon>
        <taxon>Pseudomonadati</taxon>
        <taxon>Bacteroidota</taxon>
        <taxon>Bacteroidia</taxon>
        <taxon>Bacteroidales</taxon>
        <taxon>Prevotellaceae</taxon>
        <taxon>Hoylesella</taxon>
    </lineage>
</organism>
<dbReference type="RefSeq" id="WP_219481847.1">
    <property type="nucleotide sequence ID" value="NZ_JAHXCT010000006.1"/>
</dbReference>
<evidence type="ECO:0000313" key="2">
    <source>
        <dbReference type="EMBL" id="MBW4769770.1"/>
    </source>
</evidence>